<dbReference type="PANTHER" id="PTHR43000">
    <property type="entry name" value="DTDP-D-GLUCOSE 4,6-DEHYDRATASE-RELATED"/>
    <property type="match status" value="1"/>
</dbReference>
<name>A0A0J1IMF0_9FIRM</name>
<evidence type="ECO:0000313" key="3">
    <source>
        <dbReference type="EMBL" id="KLU65871.1"/>
    </source>
</evidence>
<comment type="caution">
    <text evidence="3">The sequence shown here is derived from an EMBL/GenBank/DDBJ whole genome shotgun (WGS) entry which is preliminary data.</text>
</comment>
<dbReference type="STRING" id="476652.DEAC_c19070"/>
<dbReference type="InterPro" id="IPR001509">
    <property type="entry name" value="Epimerase_deHydtase"/>
</dbReference>
<feature type="domain" description="NAD-dependent epimerase/dehydratase" evidence="2">
    <location>
        <begin position="3"/>
        <end position="242"/>
    </location>
</feature>
<dbReference type="PATRIC" id="fig|476652.3.peg.1974"/>
<evidence type="ECO:0000259" key="2">
    <source>
        <dbReference type="Pfam" id="PF01370"/>
    </source>
</evidence>
<comment type="similarity">
    <text evidence="1">Belongs to the NAD(P)-dependent epimerase/dehydratase family.</text>
</comment>
<dbReference type="EMBL" id="LDZY01000006">
    <property type="protein sequence ID" value="KLU65871.1"/>
    <property type="molecule type" value="Genomic_DNA"/>
</dbReference>
<gene>
    <name evidence="3" type="ORF">DEAC_c19070</name>
</gene>
<dbReference type="Proteomes" id="UP000036356">
    <property type="component" value="Unassembled WGS sequence"/>
</dbReference>
<dbReference type="Gene3D" id="3.40.50.720">
    <property type="entry name" value="NAD(P)-binding Rossmann-like Domain"/>
    <property type="match status" value="1"/>
</dbReference>
<organism evidence="3 4">
    <name type="scientific">Desulfosporosinus acididurans</name>
    <dbReference type="NCBI Taxonomy" id="476652"/>
    <lineage>
        <taxon>Bacteria</taxon>
        <taxon>Bacillati</taxon>
        <taxon>Bacillota</taxon>
        <taxon>Clostridia</taxon>
        <taxon>Eubacteriales</taxon>
        <taxon>Desulfitobacteriaceae</taxon>
        <taxon>Desulfosporosinus</taxon>
    </lineage>
</organism>
<evidence type="ECO:0000313" key="4">
    <source>
        <dbReference type="Proteomes" id="UP000036356"/>
    </source>
</evidence>
<dbReference type="EC" id="5.1.3.2" evidence="3"/>
<evidence type="ECO:0000256" key="1">
    <source>
        <dbReference type="ARBA" id="ARBA00007637"/>
    </source>
</evidence>
<dbReference type="Pfam" id="PF01370">
    <property type="entry name" value="Epimerase"/>
    <property type="match status" value="1"/>
</dbReference>
<sequence length="317" mass="34720">MKALVTGGAGFIGSWVVAQLLQDGHEVWTLDNLSNGSEENLKSYVKSSGFKGFIRGDIKDNRILEELFANDFAVCYHLAASINVQDSIDDPQTTFENDVIGTFNVLEYCRNHGVKMVFMSTCMVYDKATGTKGIDENSPIKPASPYAGSKIAGENMVLSYFYAYGLPTVVIRPFNTYGPRQKASGEGGVVSIFTSKALKDETLNIYGSGEQTRDLLYVEDCARFVVAAGLSDSVNGQIINAGLGKDISINGLAYKICGDARQINHIAHIHPQSEIQKLLCNANKAKELLNWEPKVSLEDGLLRIRTWMSEQPDVIST</sequence>
<proteinExistence type="inferred from homology"/>
<dbReference type="InterPro" id="IPR036291">
    <property type="entry name" value="NAD(P)-bd_dom_sf"/>
</dbReference>
<keyword evidence="4" id="KW-1185">Reference proteome</keyword>
<dbReference type="Gene3D" id="3.90.25.10">
    <property type="entry name" value="UDP-galactose 4-epimerase, domain 1"/>
    <property type="match status" value="1"/>
</dbReference>
<dbReference type="AlphaFoldDB" id="A0A0J1IMF0"/>
<dbReference type="GO" id="GO:0003978">
    <property type="term" value="F:UDP-glucose 4-epimerase activity"/>
    <property type="evidence" value="ECO:0007669"/>
    <property type="project" value="UniProtKB-EC"/>
</dbReference>
<dbReference type="SUPFAM" id="SSF51735">
    <property type="entry name" value="NAD(P)-binding Rossmann-fold domains"/>
    <property type="match status" value="1"/>
</dbReference>
<keyword evidence="3" id="KW-0413">Isomerase</keyword>
<protein>
    <submittedName>
        <fullName evidence="3">UDP-glucose 4-epimerase</fullName>
        <ecNumber evidence="3">5.1.3.2</ecNumber>
    </submittedName>
</protein>
<dbReference type="RefSeq" id="WP_047809800.1">
    <property type="nucleotide sequence ID" value="NZ_LDZY01000006.1"/>
</dbReference>
<reference evidence="3 4" key="1">
    <citation type="submission" date="2015-06" db="EMBL/GenBank/DDBJ databases">
        <title>Draft genome of the moderately acidophilic sulfate reducer Candidatus Desulfosporosinus acididurans strain M1.</title>
        <authorList>
            <person name="Poehlein A."/>
            <person name="Petzsch P."/>
            <person name="Johnson B.D."/>
            <person name="Schloemann M."/>
            <person name="Daniel R."/>
            <person name="Muehling M."/>
        </authorList>
    </citation>
    <scope>NUCLEOTIDE SEQUENCE [LARGE SCALE GENOMIC DNA]</scope>
    <source>
        <strain evidence="3 4">M1</strain>
    </source>
</reference>
<accession>A0A0J1IMF0</accession>